<comment type="similarity">
    <text evidence="2">Belongs to the OXR1 family.</text>
</comment>
<dbReference type="EMBL" id="JABMIG020000075">
    <property type="protein sequence ID" value="KAL3795021.1"/>
    <property type="molecule type" value="Genomic_DNA"/>
</dbReference>
<evidence type="ECO:0000256" key="3">
    <source>
        <dbReference type="ARBA" id="ARBA00023128"/>
    </source>
</evidence>
<name>A0ABD3Q5Y1_9STRA</name>
<dbReference type="GO" id="GO:0005739">
    <property type="term" value="C:mitochondrion"/>
    <property type="evidence" value="ECO:0007669"/>
    <property type="project" value="UniProtKB-SubCell"/>
</dbReference>
<evidence type="ECO:0000256" key="4">
    <source>
        <dbReference type="ARBA" id="ARBA00040604"/>
    </source>
</evidence>
<accession>A0ABD3Q5Y1</accession>
<feature type="domain" description="TLDc" evidence="6">
    <location>
        <begin position="270"/>
        <end position="482"/>
    </location>
</feature>
<feature type="region of interest" description="Disordered" evidence="5">
    <location>
        <begin position="139"/>
        <end position="182"/>
    </location>
</feature>
<dbReference type="InterPro" id="IPR006571">
    <property type="entry name" value="TLDc_dom"/>
</dbReference>
<comment type="subcellular location">
    <subcellularLocation>
        <location evidence="1">Mitochondrion</location>
    </subcellularLocation>
</comment>
<dbReference type="PANTHER" id="PTHR23354">
    <property type="entry name" value="NUCLEOLAR PROTEIN 7/ESTROGEN RECEPTOR COACTIVATOR-RELATED"/>
    <property type="match status" value="1"/>
</dbReference>
<protein>
    <recommendedName>
        <fullName evidence="4">Oxidation resistance protein 1</fullName>
    </recommendedName>
</protein>
<evidence type="ECO:0000256" key="2">
    <source>
        <dbReference type="ARBA" id="ARBA00009540"/>
    </source>
</evidence>
<evidence type="ECO:0000256" key="5">
    <source>
        <dbReference type="SAM" id="MobiDB-lite"/>
    </source>
</evidence>
<evidence type="ECO:0000256" key="1">
    <source>
        <dbReference type="ARBA" id="ARBA00004173"/>
    </source>
</evidence>
<dbReference type="SMART" id="SM00584">
    <property type="entry name" value="TLDc"/>
    <property type="match status" value="1"/>
</dbReference>
<organism evidence="7 8">
    <name type="scientific">Cyclotella cryptica</name>
    <dbReference type="NCBI Taxonomy" id="29204"/>
    <lineage>
        <taxon>Eukaryota</taxon>
        <taxon>Sar</taxon>
        <taxon>Stramenopiles</taxon>
        <taxon>Ochrophyta</taxon>
        <taxon>Bacillariophyta</taxon>
        <taxon>Coscinodiscophyceae</taxon>
        <taxon>Thalassiosirophycidae</taxon>
        <taxon>Stephanodiscales</taxon>
        <taxon>Stephanodiscaceae</taxon>
        <taxon>Cyclotella</taxon>
    </lineage>
</organism>
<dbReference type="AlphaFoldDB" id="A0ABD3Q5Y1"/>
<dbReference type="PROSITE" id="PS51886">
    <property type="entry name" value="TLDC"/>
    <property type="match status" value="1"/>
</dbReference>
<dbReference type="Pfam" id="PF07534">
    <property type="entry name" value="TLD"/>
    <property type="match status" value="1"/>
</dbReference>
<dbReference type="PANTHER" id="PTHR23354:SF62">
    <property type="entry name" value="MUSTARD, ISOFORM V"/>
    <property type="match status" value="1"/>
</dbReference>
<feature type="region of interest" description="Disordered" evidence="5">
    <location>
        <begin position="90"/>
        <end position="121"/>
    </location>
</feature>
<evidence type="ECO:0000313" key="8">
    <source>
        <dbReference type="Proteomes" id="UP001516023"/>
    </source>
</evidence>
<comment type="caution">
    <text evidence="7">The sequence shown here is derived from an EMBL/GenBank/DDBJ whole genome shotgun (WGS) entry which is preliminary data.</text>
</comment>
<gene>
    <name evidence="7" type="ORF">HJC23_006342</name>
</gene>
<feature type="compositionally biased region" description="Basic and acidic residues" evidence="5">
    <location>
        <begin position="146"/>
        <end position="167"/>
    </location>
</feature>
<reference evidence="7 8" key="1">
    <citation type="journal article" date="2020" name="G3 (Bethesda)">
        <title>Improved Reference Genome for Cyclotella cryptica CCMP332, a Model for Cell Wall Morphogenesis, Salinity Adaptation, and Lipid Production in Diatoms (Bacillariophyta).</title>
        <authorList>
            <person name="Roberts W.R."/>
            <person name="Downey K.M."/>
            <person name="Ruck E.C."/>
            <person name="Traller J.C."/>
            <person name="Alverson A.J."/>
        </authorList>
    </citation>
    <scope>NUCLEOTIDE SEQUENCE [LARGE SCALE GENOMIC DNA]</scope>
    <source>
        <strain evidence="7 8">CCMP332</strain>
    </source>
</reference>
<keyword evidence="8" id="KW-1185">Reference proteome</keyword>
<evidence type="ECO:0000259" key="6">
    <source>
        <dbReference type="PROSITE" id="PS51886"/>
    </source>
</evidence>
<sequence>MYSSNIREAATIMMNESPSKSETEKKYACPVRQALNKHIYHRAASLTDVEKAFLSSLLIDDAPTREEEHLRKKKMESANKVLTDDILFSLPFTDSPPEESSDGNHKAGRKKSMPPAPTRSNPQLELWKAHADGVTPSMLRAKSSCGRHDDKDSPRRQSENSIKRTEHGVASSASNVHETGSAAGSLEVHSDHEVGEHNDDSSASSWGSSQGGFDHYDTWEVIKDEYAADFGFNVATDNENQILPCNEDDTERGMFKIIGTSAEDARAIPHVLSPPLMESLLNFVPERLSNDNFWLKFSLIRDGASLDILRQYCRAANHTILAIETTNGEVFGSFTSAPWRTNNKYFGTGESFLWRMRHNRNTPVFSLFEQAQLESEIDVFPYNGSNSYIQLCTNDKIALGGGSVMKPDSEGTNAHSIVEDSDDGAADVYLEWSNYGFGLALDELLLHGTTSPCATFGNPNLLNCGGSGELFDVLNLEVWTFTSAQNVREAERSEMSMFFVRESVSSSLRSASHHTSTSSLFSSTDFDREKFYRRVGQTEDDDTDRNAWQYSNIMNPMSGSPYKAMRDRDI</sequence>
<proteinExistence type="inferred from homology"/>
<keyword evidence="3" id="KW-0496">Mitochondrion</keyword>
<dbReference type="Proteomes" id="UP001516023">
    <property type="component" value="Unassembled WGS sequence"/>
</dbReference>
<evidence type="ECO:0000313" key="7">
    <source>
        <dbReference type="EMBL" id="KAL3795021.1"/>
    </source>
</evidence>